<protein>
    <submittedName>
        <fullName evidence="1">Uncharacterized protein</fullName>
    </submittedName>
</protein>
<comment type="caution">
    <text evidence="1">The sequence shown here is derived from an EMBL/GenBank/DDBJ whole genome shotgun (WGS) entry which is preliminary data.</text>
</comment>
<gene>
    <name evidence="1" type="ORF">P3H78_16095</name>
</gene>
<name>A0ABT6A648_9ACTN</name>
<organism evidence="1 2">
    <name type="scientific">Streptomyces tropicalis</name>
    <dbReference type="NCBI Taxonomy" id="3034234"/>
    <lineage>
        <taxon>Bacteria</taxon>
        <taxon>Bacillati</taxon>
        <taxon>Actinomycetota</taxon>
        <taxon>Actinomycetes</taxon>
        <taxon>Kitasatosporales</taxon>
        <taxon>Streptomycetaceae</taxon>
        <taxon>Streptomyces</taxon>
    </lineage>
</organism>
<dbReference type="Proteomes" id="UP001221150">
    <property type="component" value="Unassembled WGS sequence"/>
</dbReference>
<evidence type="ECO:0000313" key="1">
    <source>
        <dbReference type="EMBL" id="MDF3300121.1"/>
    </source>
</evidence>
<evidence type="ECO:0000313" key="2">
    <source>
        <dbReference type="Proteomes" id="UP001221150"/>
    </source>
</evidence>
<proteinExistence type="predicted"/>
<accession>A0ABT6A648</accession>
<keyword evidence="2" id="KW-1185">Reference proteome</keyword>
<sequence>MAYGPTLGDRVRLSPAARVVDIAQTSGHRVLRTLLRPSTDAERLGHNISLIKNSIKESGLLSE</sequence>
<dbReference type="EMBL" id="JARJBB010000007">
    <property type="protein sequence ID" value="MDF3300121.1"/>
    <property type="molecule type" value="Genomic_DNA"/>
</dbReference>
<dbReference type="RefSeq" id="WP_276109675.1">
    <property type="nucleotide sequence ID" value="NZ_JARJBB010000007.1"/>
</dbReference>
<reference evidence="1 2" key="1">
    <citation type="submission" date="2023-03" db="EMBL/GenBank/DDBJ databases">
        <title>Draft genome sequence of Streptomyces sp. K1PA1 isolated from peat swamp forest in Thailand.</title>
        <authorList>
            <person name="Klaysubun C."/>
            <person name="Duangmal K."/>
        </authorList>
    </citation>
    <scope>NUCLEOTIDE SEQUENCE [LARGE SCALE GENOMIC DNA]</scope>
    <source>
        <strain evidence="1 2">K1PA1</strain>
    </source>
</reference>